<reference evidence="7" key="1">
    <citation type="journal article" date="2023" name="Commun. Biol.">
        <title>Genome analysis of Parmales, the sister group of diatoms, reveals the evolutionary specialization of diatoms from phago-mixotrophs to photoautotrophs.</title>
        <authorList>
            <person name="Ban H."/>
            <person name="Sato S."/>
            <person name="Yoshikawa S."/>
            <person name="Yamada K."/>
            <person name="Nakamura Y."/>
            <person name="Ichinomiya M."/>
            <person name="Sato N."/>
            <person name="Blanc-Mathieu R."/>
            <person name="Endo H."/>
            <person name="Kuwata A."/>
            <person name="Ogata H."/>
        </authorList>
    </citation>
    <scope>NUCLEOTIDE SEQUENCE [LARGE SCALE GENOMIC DNA]</scope>
</reference>
<dbReference type="GO" id="GO:0008094">
    <property type="term" value="F:ATP-dependent activity, acting on DNA"/>
    <property type="evidence" value="ECO:0007669"/>
    <property type="project" value="TreeGrafter"/>
</dbReference>
<sequence>MLLASLVAAAESARKVVEHDASFDQDGIPVDKELANMFVDSQSESGSDPGIRDESSEDISDDDDVFDDSDSDLEKKPPRKSQSEKKPPPKKKMKLSQQQDAPIPRGKKGADFKARQKSKPQKPKTKTKTKRKKFEDESSESEPSDSEESEDSEDSESYNDPTAGIDFEALTANAMKSAKVRNCKIWYGKHFILTPPASQTSPLHSLVWHRVVLDEAHYTKTRSSSTAKSCSALVAINRWCLSGTPLQNRVSEFYSLIRFLRIRPMAEYFCKGKGKDGKGTCDCKSIHYRFESGRCLGCNHTSMQHYAYFNKWVLNPTQRAGYTGDGRLALLKLKNEIMDKYMLRRTKDSKAADLQLPPREVRRRR</sequence>
<dbReference type="InterPro" id="IPR050628">
    <property type="entry name" value="SNF2_RAD54_helicase_TF"/>
</dbReference>
<dbReference type="InterPro" id="IPR000330">
    <property type="entry name" value="SNF2_N"/>
</dbReference>
<dbReference type="PANTHER" id="PTHR45626">
    <property type="entry name" value="TRANSCRIPTION TERMINATION FACTOR 2-RELATED"/>
    <property type="match status" value="1"/>
</dbReference>
<dbReference type="GO" id="GO:0006289">
    <property type="term" value="P:nucleotide-excision repair"/>
    <property type="evidence" value="ECO:0007669"/>
    <property type="project" value="TreeGrafter"/>
</dbReference>
<feature type="compositionally biased region" description="Basic and acidic residues" evidence="4">
    <location>
        <begin position="72"/>
        <end position="87"/>
    </location>
</feature>
<dbReference type="PANTHER" id="PTHR45626:SF12">
    <property type="entry name" value="DNA REPAIR PROTEIN RAD16"/>
    <property type="match status" value="1"/>
</dbReference>
<dbReference type="Pfam" id="PF00176">
    <property type="entry name" value="SNF2-rel_dom"/>
    <property type="match status" value="1"/>
</dbReference>
<dbReference type="AlphaFoldDB" id="A0A9W7E8W1"/>
<name>A0A9W7E8W1_9STRA</name>
<evidence type="ECO:0000313" key="7">
    <source>
        <dbReference type="Proteomes" id="UP001162640"/>
    </source>
</evidence>
<evidence type="ECO:0000256" key="3">
    <source>
        <dbReference type="ARBA" id="ARBA00022840"/>
    </source>
</evidence>
<dbReference type="GO" id="GO:0005634">
    <property type="term" value="C:nucleus"/>
    <property type="evidence" value="ECO:0007669"/>
    <property type="project" value="TreeGrafter"/>
</dbReference>
<proteinExistence type="predicted"/>
<feature type="compositionally biased region" description="Acidic residues" evidence="4">
    <location>
        <begin position="137"/>
        <end position="157"/>
    </location>
</feature>
<protein>
    <recommendedName>
        <fullName evidence="5">SNF2 N-terminal domain-containing protein</fullName>
    </recommendedName>
</protein>
<feature type="compositionally biased region" description="Basic residues" evidence="4">
    <location>
        <begin position="115"/>
        <end position="132"/>
    </location>
</feature>
<dbReference type="Proteomes" id="UP001162640">
    <property type="component" value="Unassembled WGS sequence"/>
</dbReference>
<feature type="compositionally biased region" description="Acidic residues" evidence="4">
    <location>
        <begin position="55"/>
        <end position="71"/>
    </location>
</feature>
<evidence type="ECO:0000313" key="6">
    <source>
        <dbReference type="EMBL" id="GMH70232.1"/>
    </source>
</evidence>
<evidence type="ECO:0000256" key="4">
    <source>
        <dbReference type="SAM" id="MobiDB-lite"/>
    </source>
</evidence>
<dbReference type="InterPro" id="IPR027417">
    <property type="entry name" value="P-loop_NTPase"/>
</dbReference>
<accession>A0A9W7E8W1</accession>
<keyword evidence="3" id="KW-0067">ATP-binding</keyword>
<evidence type="ECO:0000259" key="5">
    <source>
        <dbReference type="Pfam" id="PF00176"/>
    </source>
</evidence>
<keyword evidence="2" id="KW-0378">Hydrolase</keyword>
<gene>
    <name evidence="6" type="ORF">TL16_g05357</name>
</gene>
<evidence type="ECO:0000256" key="2">
    <source>
        <dbReference type="ARBA" id="ARBA00022801"/>
    </source>
</evidence>
<organism evidence="6 7">
    <name type="scientific">Triparma laevis f. inornata</name>
    <dbReference type="NCBI Taxonomy" id="1714386"/>
    <lineage>
        <taxon>Eukaryota</taxon>
        <taxon>Sar</taxon>
        <taxon>Stramenopiles</taxon>
        <taxon>Ochrophyta</taxon>
        <taxon>Bolidophyceae</taxon>
        <taxon>Parmales</taxon>
        <taxon>Triparmaceae</taxon>
        <taxon>Triparma</taxon>
    </lineage>
</organism>
<dbReference type="Gene3D" id="3.40.50.10810">
    <property type="entry name" value="Tandem AAA-ATPase domain"/>
    <property type="match status" value="1"/>
</dbReference>
<dbReference type="GO" id="GO:0016787">
    <property type="term" value="F:hydrolase activity"/>
    <property type="evidence" value="ECO:0007669"/>
    <property type="project" value="UniProtKB-KW"/>
</dbReference>
<dbReference type="InterPro" id="IPR038718">
    <property type="entry name" value="SNF2-like_sf"/>
</dbReference>
<dbReference type="GO" id="GO:0005524">
    <property type="term" value="F:ATP binding"/>
    <property type="evidence" value="ECO:0007669"/>
    <property type="project" value="UniProtKB-KW"/>
</dbReference>
<evidence type="ECO:0000256" key="1">
    <source>
        <dbReference type="ARBA" id="ARBA00022741"/>
    </source>
</evidence>
<feature type="region of interest" description="Disordered" evidence="4">
    <location>
        <begin position="35"/>
        <end position="163"/>
    </location>
</feature>
<dbReference type="SUPFAM" id="SSF52540">
    <property type="entry name" value="P-loop containing nucleoside triphosphate hydrolases"/>
    <property type="match status" value="1"/>
</dbReference>
<feature type="domain" description="SNF2 N-terminal" evidence="5">
    <location>
        <begin position="199"/>
        <end position="267"/>
    </location>
</feature>
<comment type="caution">
    <text evidence="6">The sequence shown here is derived from an EMBL/GenBank/DDBJ whole genome shotgun (WGS) entry which is preliminary data.</text>
</comment>
<dbReference type="EMBL" id="BLQM01000155">
    <property type="protein sequence ID" value="GMH70232.1"/>
    <property type="molecule type" value="Genomic_DNA"/>
</dbReference>
<keyword evidence="1" id="KW-0547">Nucleotide-binding</keyword>